<dbReference type="AlphaFoldDB" id="A0AB33J733"/>
<dbReference type="PROSITE" id="PS00092">
    <property type="entry name" value="N6_MTASE"/>
    <property type="match status" value="1"/>
</dbReference>
<dbReference type="InterPro" id="IPR029063">
    <property type="entry name" value="SAM-dependent_MTases_sf"/>
</dbReference>
<dbReference type="InterPro" id="IPR002052">
    <property type="entry name" value="DNA_methylase_N6_adenine_CS"/>
</dbReference>
<dbReference type="GO" id="GO:0008168">
    <property type="term" value="F:methyltransferase activity"/>
    <property type="evidence" value="ECO:0007669"/>
    <property type="project" value="InterPro"/>
</dbReference>
<protein>
    <recommendedName>
        <fullName evidence="1">DUF4942 domain-containing protein</fullName>
    </recommendedName>
</protein>
<dbReference type="InterPro" id="IPR031339">
    <property type="entry name" value="DUF4942"/>
</dbReference>
<accession>A0AB33J733</accession>
<dbReference type="CDD" id="cd02440">
    <property type="entry name" value="AdoMet_MTases"/>
    <property type="match status" value="1"/>
</dbReference>
<reference evidence="2" key="1">
    <citation type="submission" date="2024-07" db="EMBL/GenBank/DDBJ databases">
        <title>Complete genome sequence of Prevotella sp. YM-2024 GTC17254.</title>
        <authorList>
            <person name="Hayashi M."/>
            <person name="Muto Y."/>
            <person name="Tanaka K."/>
            <person name="Niwa H."/>
        </authorList>
    </citation>
    <scope>NUCLEOTIDE SEQUENCE</scope>
    <source>
        <strain evidence="2">GTC17254</strain>
    </source>
</reference>
<dbReference type="Gene3D" id="3.40.50.150">
    <property type="entry name" value="Vaccinia Virus protein VP39"/>
    <property type="match status" value="1"/>
</dbReference>
<dbReference type="GO" id="GO:0032259">
    <property type="term" value="P:methylation"/>
    <property type="evidence" value="ECO:0007669"/>
    <property type="project" value="InterPro"/>
</dbReference>
<evidence type="ECO:0000313" key="2">
    <source>
        <dbReference type="EMBL" id="BFO74062.1"/>
    </source>
</evidence>
<sequence length="483" mass="55365">MNIFTNNVDFYPTPTEVINTMMLGEDFIGKIVLEPSAGSGNIVKWLKENGAGEVIACEKDPTLRKLLQGECELIAEDFLSVKTEDVSHVDFIVMNPPFSEGAKHIMHAFEIAPAGCTIIALCNSSNLEGSRYTTCQELQEAVSLYGCKEELGSVFDDAERRTDVWVSLVKLYKEGDGKDEFAGYVFSSEDDVLNANISDGLVTYNVVREIVNRYVSAVKLFDESMEMARRINEAAEFFDYKADGSRKHYGYLPIKFETVDGNGKTVHVSHQQYKKQLQRYYWRIIFDKLNMKKYATTKLNEQINRFIQKQVNVPFTMHNIYQVVNMVVQTAGQRMNSALLEAFDLICSFSAENSTAGEKWKSNANYMVNKKFIVPDMVDYDARFSSLYNSVRMGYGGNTQLIQDVIKGLCYITGVDYDSMTSLDSFVRNRKMSYGTWYEWGFFRIKCFKKGTMHFEFLDEGVWMKFNQEVAKQRGWVLPKKRH</sequence>
<dbReference type="GO" id="GO:0003676">
    <property type="term" value="F:nucleic acid binding"/>
    <property type="evidence" value="ECO:0007669"/>
    <property type="project" value="InterPro"/>
</dbReference>
<dbReference type="SUPFAM" id="SSF53335">
    <property type="entry name" value="S-adenosyl-L-methionine-dependent methyltransferases"/>
    <property type="match status" value="1"/>
</dbReference>
<name>A0AB33J733_9BACT</name>
<organism evidence="2">
    <name type="scientific">Prevotella sp. GTC17254</name>
    <dbReference type="NCBI Taxonomy" id="3236794"/>
    <lineage>
        <taxon>Bacteria</taxon>
        <taxon>Pseudomonadati</taxon>
        <taxon>Bacteroidota</taxon>
        <taxon>Bacteroidia</taxon>
        <taxon>Bacteroidales</taxon>
        <taxon>Prevotellaceae</taxon>
        <taxon>Prevotella</taxon>
    </lineage>
</organism>
<proteinExistence type="predicted"/>
<dbReference type="EMBL" id="AP035786">
    <property type="protein sequence ID" value="BFO74062.1"/>
    <property type="molecule type" value="Genomic_DNA"/>
</dbReference>
<feature type="domain" description="DUF4942" evidence="1">
    <location>
        <begin position="275"/>
        <end position="475"/>
    </location>
</feature>
<evidence type="ECO:0000259" key="1">
    <source>
        <dbReference type="Pfam" id="PF13708"/>
    </source>
</evidence>
<dbReference type="Pfam" id="PF13708">
    <property type="entry name" value="DUF4942"/>
    <property type="match status" value="1"/>
</dbReference>
<gene>
    <name evidence="2" type="ORF">GTC17254_16590</name>
</gene>